<gene>
    <name evidence="1" type="ORF">NERG_01308</name>
</gene>
<proteinExistence type="predicted"/>
<sequence length="53" mass="6546">MECMYNKRFFTPKENQIFDTIKAEFQREWCRVVADLDEPRISYALIWRTLLKT</sequence>
<accession>H8ZC65</accession>
<evidence type="ECO:0000313" key="1">
    <source>
        <dbReference type="EMBL" id="EHY65701.1"/>
    </source>
</evidence>
<dbReference type="EMBL" id="JH604635">
    <property type="protein sequence ID" value="EHY65701.1"/>
    <property type="molecule type" value="Genomic_DNA"/>
</dbReference>
<dbReference type="AlphaFoldDB" id="H8ZC65"/>
<dbReference type="HOGENOM" id="CLU_3069234_0_0_1"/>
<reference evidence="1" key="1">
    <citation type="submission" date="2011-03" db="EMBL/GenBank/DDBJ databases">
        <title>The Genome Sequence of Nematocida sp1 strain ERTm2.</title>
        <authorList>
            <consortium name="The Broad Institute Genome Sequencing Platform"/>
            <consortium name="The Broad Institute Genome Sequencing Center for Infectious Disease"/>
            <person name="Cuomo C."/>
            <person name="Troemel E."/>
            <person name="Young S.K."/>
            <person name="Zeng Q."/>
            <person name="Gargeya S."/>
            <person name="Fitzgerald M."/>
            <person name="Haas B."/>
            <person name="Abouelleil A."/>
            <person name="Alvarado L."/>
            <person name="Arachchi H.M."/>
            <person name="Berlin A."/>
            <person name="Brown A."/>
            <person name="Chapman S.B."/>
            <person name="Chen Z."/>
            <person name="Dunbar C."/>
            <person name="Freedman E."/>
            <person name="Gearin G."/>
            <person name="Gellesch M."/>
            <person name="Goldberg J."/>
            <person name="Griggs A."/>
            <person name="Gujja S."/>
            <person name="Heilman E.R."/>
            <person name="Heiman D."/>
            <person name="Howarth C."/>
            <person name="Larson L."/>
            <person name="Lui A."/>
            <person name="MacDonald P.J.P."/>
            <person name="Mehta T."/>
            <person name="Montmayeur A."/>
            <person name="Murphy C."/>
            <person name="Neiman D."/>
            <person name="Pearson M."/>
            <person name="Priest M."/>
            <person name="Roberts A."/>
            <person name="Saif S."/>
            <person name="Shea T."/>
            <person name="Shenoy N."/>
            <person name="Sisk P."/>
            <person name="Stolte C."/>
            <person name="Sykes S."/>
            <person name="White J."/>
            <person name="Yandava C."/>
            <person name="Wortman J."/>
            <person name="Nusbaum C."/>
            <person name="Birren B."/>
        </authorList>
    </citation>
    <scope>NUCLEOTIDE SEQUENCE</scope>
    <source>
        <strain evidence="1">ERTm2</strain>
    </source>
</reference>
<name>H8ZC65_NEMA1</name>
<dbReference type="Proteomes" id="UP000005622">
    <property type="component" value="Unassembled WGS sequence"/>
</dbReference>
<protein>
    <submittedName>
        <fullName evidence="1">Uncharacterized protein</fullName>
    </submittedName>
</protein>
<organism evidence="1">
    <name type="scientific">Nematocida ausubeli (strain ATCC PRA-371 / ERTm2)</name>
    <name type="common">Nematode killer fungus</name>
    <dbReference type="NCBI Taxonomy" id="1913371"/>
    <lineage>
        <taxon>Eukaryota</taxon>
        <taxon>Fungi</taxon>
        <taxon>Fungi incertae sedis</taxon>
        <taxon>Microsporidia</taxon>
        <taxon>Nematocida</taxon>
    </lineage>
</organism>